<evidence type="ECO:0000259" key="1">
    <source>
        <dbReference type="Pfam" id="PF07589"/>
    </source>
</evidence>
<dbReference type="Proteomes" id="UP000784128">
    <property type="component" value="Unassembled WGS sequence"/>
</dbReference>
<feature type="domain" description="Ice-binding protein C-terminal" evidence="1">
    <location>
        <begin position="230"/>
        <end position="252"/>
    </location>
</feature>
<dbReference type="NCBIfam" id="TIGR02595">
    <property type="entry name" value="PEP_CTERM"/>
    <property type="match status" value="1"/>
</dbReference>
<dbReference type="EMBL" id="JAHDYS010000016">
    <property type="protein sequence ID" value="MBT1073086.1"/>
    <property type="molecule type" value="Genomic_DNA"/>
</dbReference>
<dbReference type="InterPro" id="IPR013424">
    <property type="entry name" value="Ice-binding_C"/>
</dbReference>
<organism evidence="2 3">
    <name type="scientific">Pelotalea chapellei</name>
    <dbReference type="NCBI Taxonomy" id="44671"/>
    <lineage>
        <taxon>Bacteria</taxon>
        <taxon>Pseudomonadati</taxon>
        <taxon>Thermodesulfobacteriota</taxon>
        <taxon>Desulfuromonadia</taxon>
        <taxon>Geobacterales</taxon>
        <taxon>Geobacteraceae</taxon>
        <taxon>Pelotalea</taxon>
    </lineage>
</organism>
<dbReference type="RefSeq" id="WP_214300756.1">
    <property type="nucleotide sequence ID" value="NZ_JAHDYS010000016.1"/>
</dbReference>
<evidence type="ECO:0000313" key="3">
    <source>
        <dbReference type="Proteomes" id="UP000784128"/>
    </source>
</evidence>
<dbReference type="Pfam" id="PF07589">
    <property type="entry name" value="PEP-CTERM"/>
    <property type="match status" value="1"/>
</dbReference>
<reference evidence="2 3" key="1">
    <citation type="submission" date="2021-05" db="EMBL/GenBank/DDBJ databases">
        <title>The draft genome of Geobacter chapellei DSM 13688.</title>
        <authorList>
            <person name="Xu Z."/>
            <person name="Masuda Y."/>
            <person name="Itoh H."/>
            <person name="Senoo K."/>
        </authorList>
    </citation>
    <scope>NUCLEOTIDE SEQUENCE [LARGE SCALE GENOMIC DNA]</scope>
    <source>
        <strain evidence="2 3">DSM 13688</strain>
    </source>
</reference>
<gene>
    <name evidence="2" type="ORF">KJB30_14935</name>
</gene>
<sequence length="257" mass="27686">MRSASEIPLYRTFAVLMLTVLLVVGSTMGVQASLITNGDFSTGDLTGWRASEGADVVSFATIPPSYSSNWDLSPWNNTMNGNFALIQVASAERPNLVGGITTGPSNPIMASFNYAVAWEVVNPDNQPYFGESQSYYEGYLRIEVEGKATTGDNYFLGYNDVSWSTPQNGPTKGVVTGSASTGFIDYSNRYYFTEYEVSFLVFNPYLVMSEIIGFDDVALITEPAPVGPAPVPEPASAIMLMFAGLAGMASLRSIKST</sequence>
<protein>
    <submittedName>
        <fullName evidence="2">PEP-CTERM sorting domain-containing protein</fullName>
    </submittedName>
</protein>
<comment type="caution">
    <text evidence="2">The sequence shown here is derived from an EMBL/GenBank/DDBJ whole genome shotgun (WGS) entry which is preliminary data.</text>
</comment>
<evidence type="ECO:0000313" key="2">
    <source>
        <dbReference type="EMBL" id="MBT1073086.1"/>
    </source>
</evidence>
<keyword evidence="3" id="KW-1185">Reference proteome</keyword>
<name>A0ABS5UBR5_9BACT</name>
<accession>A0ABS5UBR5</accession>
<proteinExistence type="predicted"/>